<reference evidence="2 3" key="1">
    <citation type="submission" date="2014-04" db="EMBL/GenBank/DDBJ databases">
        <authorList>
            <consortium name="DOE Joint Genome Institute"/>
            <person name="Kuo A."/>
            <person name="Kohler A."/>
            <person name="Costa M.D."/>
            <person name="Nagy L.G."/>
            <person name="Floudas D."/>
            <person name="Copeland A."/>
            <person name="Barry K.W."/>
            <person name="Cichocki N."/>
            <person name="Veneault-Fourrey C."/>
            <person name="LaButti K."/>
            <person name="Lindquist E.A."/>
            <person name="Lipzen A."/>
            <person name="Lundell T."/>
            <person name="Morin E."/>
            <person name="Murat C."/>
            <person name="Sun H."/>
            <person name="Tunlid A."/>
            <person name="Henrissat B."/>
            <person name="Grigoriev I.V."/>
            <person name="Hibbett D.S."/>
            <person name="Martin F."/>
            <person name="Nordberg H.P."/>
            <person name="Cantor M.N."/>
            <person name="Hua S.X."/>
        </authorList>
    </citation>
    <scope>NUCLEOTIDE SEQUENCE [LARGE SCALE GENOMIC DNA]</scope>
    <source>
        <strain evidence="2 3">Marx 270</strain>
    </source>
</reference>
<organism evidence="2 3">
    <name type="scientific">Pisolithus tinctorius Marx 270</name>
    <dbReference type="NCBI Taxonomy" id="870435"/>
    <lineage>
        <taxon>Eukaryota</taxon>
        <taxon>Fungi</taxon>
        <taxon>Dikarya</taxon>
        <taxon>Basidiomycota</taxon>
        <taxon>Agaricomycotina</taxon>
        <taxon>Agaricomycetes</taxon>
        <taxon>Agaricomycetidae</taxon>
        <taxon>Boletales</taxon>
        <taxon>Sclerodermatineae</taxon>
        <taxon>Pisolithaceae</taxon>
        <taxon>Pisolithus</taxon>
    </lineage>
</organism>
<keyword evidence="3" id="KW-1185">Reference proteome</keyword>
<name>A0A0C3JR28_PISTI</name>
<dbReference type="Proteomes" id="UP000054217">
    <property type="component" value="Unassembled WGS sequence"/>
</dbReference>
<accession>A0A0C3JR28</accession>
<proteinExistence type="predicted"/>
<protein>
    <submittedName>
        <fullName evidence="2">Uncharacterized protein</fullName>
    </submittedName>
</protein>
<sequence length="225" mass="25171">MIFTSASNKYACVCSRFSHPPPLRPCCRQTLIPPRRPQCNSQVLSSLSCSRAQPSQVPCLQTVIHCVWSVRPLKTGGEVAPAAEQIGNEAPQISNVTGEESPLQLACARRVLLSIFACLFRPLTARAGNIPHIRMHYLSYHRPQKRGSLLDPSKSYQIFQFPPLHLQHSYRGLMRVGGVTTGVLLVCCILFLLPLYTLLFCTQTRPQPPCERDLFTTQSGEKRKK</sequence>
<feature type="transmembrane region" description="Helical" evidence="1">
    <location>
        <begin position="176"/>
        <end position="199"/>
    </location>
</feature>
<dbReference type="AlphaFoldDB" id="A0A0C3JR28"/>
<keyword evidence="1" id="KW-1133">Transmembrane helix</keyword>
<gene>
    <name evidence="2" type="ORF">M404DRAFT_792555</name>
</gene>
<reference evidence="3" key="2">
    <citation type="submission" date="2015-01" db="EMBL/GenBank/DDBJ databases">
        <title>Evolutionary Origins and Diversification of the Mycorrhizal Mutualists.</title>
        <authorList>
            <consortium name="DOE Joint Genome Institute"/>
            <consortium name="Mycorrhizal Genomics Consortium"/>
            <person name="Kohler A."/>
            <person name="Kuo A."/>
            <person name="Nagy L.G."/>
            <person name="Floudas D."/>
            <person name="Copeland A."/>
            <person name="Barry K.W."/>
            <person name="Cichocki N."/>
            <person name="Veneault-Fourrey C."/>
            <person name="LaButti K."/>
            <person name="Lindquist E.A."/>
            <person name="Lipzen A."/>
            <person name="Lundell T."/>
            <person name="Morin E."/>
            <person name="Murat C."/>
            <person name="Riley R."/>
            <person name="Ohm R."/>
            <person name="Sun H."/>
            <person name="Tunlid A."/>
            <person name="Henrissat B."/>
            <person name="Grigoriev I.V."/>
            <person name="Hibbett D.S."/>
            <person name="Martin F."/>
        </authorList>
    </citation>
    <scope>NUCLEOTIDE SEQUENCE [LARGE SCALE GENOMIC DNA]</scope>
    <source>
        <strain evidence="3">Marx 270</strain>
    </source>
</reference>
<keyword evidence="1" id="KW-0472">Membrane</keyword>
<keyword evidence="1" id="KW-0812">Transmembrane</keyword>
<evidence type="ECO:0000256" key="1">
    <source>
        <dbReference type="SAM" id="Phobius"/>
    </source>
</evidence>
<dbReference type="OrthoDB" id="10399672at2759"/>
<dbReference type="EMBL" id="KN831949">
    <property type="protein sequence ID" value="KIO11638.1"/>
    <property type="molecule type" value="Genomic_DNA"/>
</dbReference>
<evidence type="ECO:0000313" key="2">
    <source>
        <dbReference type="EMBL" id="KIO11638.1"/>
    </source>
</evidence>
<dbReference type="InParanoid" id="A0A0C3JR28"/>
<evidence type="ECO:0000313" key="3">
    <source>
        <dbReference type="Proteomes" id="UP000054217"/>
    </source>
</evidence>
<dbReference type="HOGENOM" id="CLU_1230349_0_0_1"/>